<dbReference type="EMBL" id="CAJNOJ010000548">
    <property type="protein sequence ID" value="CAF1481567.1"/>
    <property type="molecule type" value="Genomic_DNA"/>
</dbReference>
<gene>
    <name evidence="2" type="ORF">EDS130_LOCUS41470</name>
    <name evidence="3" type="ORF">XAT740_LOCUS40390</name>
</gene>
<evidence type="ECO:0000313" key="5">
    <source>
        <dbReference type="Proteomes" id="UP000663852"/>
    </source>
</evidence>
<accession>A0A815RXF2</accession>
<protein>
    <recommendedName>
        <fullName evidence="1">HAT C-terminal dimerisation domain-containing protein</fullName>
    </recommendedName>
</protein>
<keyword evidence="4" id="KW-1185">Reference proteome</keyword>
<dbReference type="EMBL" id="CAJNOR010004588">
    <property type="protein sequence ID" value="CAF1514065.1"/>
    <property type="molecule type" value="Genomic_DNA"/>
</dbReference>
<feature type="domain" description="HAT C-terminal dimerisation" evidence="1">
    <location>
        <begin position="31"/>
        <end position="108"/>
    </location>
</feature>
<dbReference type="InterPro" id="IPR008906">
    <property type="entry name" value="HATC_C_dom"/>
</dbReference>
<dbReference type="SUPFAM" id="SSF53098">
    <property type="entry name" value="Ribonuclease H-like"/>
    <property type="match status" value="1"/>
</dbReference>
<evidence type="ECO:0000259" key="1">
    <source>
        <dbReference type="Pfam" id="PF05699"/>
    </source>
</evidence>
<reference evidence="2" key="1">
    <citation type="submission" date="2021-02" db="EMBL/GenBank/DDBJ databases">
        <authorList>
            <person name="Nowell W R."/>
        </authorList>
    </citation>
    <scope>NUCLEOTIDE SEQUENCE</scope>
</reference>
<evidence type="ECO:0000313" key="3">
    <source>
        <dbReference type="EMBL" id="CAF1514065.1"/>
    </source>
</evidence>
<dbReference type="InterPro" id="IPR012337">
    <property type="entry name" value="RNaseH-like_sf"/>
</dbReference>
<comment type="caution">
    <text evidence="2">The sequence shown here is derived from an EMBL/GenBank/DDBJ whole genome shotgun (WGS) entry which is preliminary data.</text>
</comment>
<evidence type="ECO:0000313" key="2">
    <source>
        <dbReference type="EMBL" id="CAF1481567.1"/>
    </source>
</evidence>
<proteinExistence type="predicted"/>
<dbReference type="Pfam" id="PF05699">
    <property type="entry name" value="Dimer_Tnp_hAT"/>
    <property type="match status" value="1"/>
</dbReference>
<dbReference type="Proteomes" id="UP000663852">
    <property type="component" value="Unassembled WGS sequence"/>
</dbReference>
<evidence type="ECO:0000313" key="4">
    <source>
        <dbReference type="Proteomes" id="UP000663828"/>
    </source>
</evidence>
<dbReference type="GO" id="GO:0046983">
    <property type="term" value="F:protein dimerization activity"/>
    <property type="evidence" value="ECO:0007669"/>
    <property type="project" value="InterPro"/>
</dbReference>
<dbReference type="Proteomes" id="UP000663828">
    <property type="component" value="Unassembled WGS sequence"/>
</dbReference>
<name>A0A815RXF2_ADIRI</name>
<organism evidence="2 5">
    <name type="scientific">Adineta ricciae</name>
    <name type="common">Rotifer</name>
    <dbReference type="NCBI Taxonomy" id="249248"/>
    <lineage>
        <taxon>Eukaryota</taxon>
        <taxon>Metazoa</taxon>
        <taxon>Spiralia</taxon>
        <taxon>Gnathifera</taxon>
        <taxon>Rotifera</taxon>
        <taxon>Eurotatoria</taxon>
        <taxon>Bdelloidea</taxon>
        <taxon>Adinetida</taxon>
        <taxon>Adinetidae</taxon>
        <taxon>Adineta</taxon>
    </lineage>
</organism>
<dbReference type="OrthoDB" id="10023994at2759"/>
<sequence length="110" mass="12365">MLFLQSAGHGSTNMKGKRATLVEEFRRYRLLAAKFMELKHADSTVLQFWSTYARELPILPSLSRRFLATPGTSVPAEVAFSTSSFIGRKERCRLTPGNLAATVFLKNKLE</sequence>
<dbReference type="AlphaFoldDB" id="A0A815RXF2"/>